<dbReference type="InterPro" id="IPR003018">
    <property type="entry name" value="GAF"/>
</dbReference>
<dbReference type="EMBL" id="SLWR01000001">
    <property type="protein sequence ID" value="TCO51751.1"/>
    <property type="molecule type" value="Genomic_DNA"/>
</dbReference>
<evidence type="ECO:0000313" key="2">
    <source>
        <dbReference type="EMBL" id="TCO51751.1"/>
    </source>
</evidence>
<dbReference type="RefSeq" id="WP_132143827.1">
    <property type="nucleotide sequence ID" value="NZ_SLWR01000001.1"/>
</dbReference>
<dbReference type="Proteomes" id="UP000295573">
    <property type="component" value="Unassembled WGS sequence"/>
</dbReference>
<dbReference type="InterPro" id="IPR029016">
    <property type="entry name" value="GAF-like_dom_sf"/>
</dbReference>
<accession>A0A4R2J0K7</accession>
<dbReference type="Pfam" id="PF13185">
    <property type="entry name" value="GAF_2"/>
    <property type="match status" value="1"/>
</dbReference>
<proteinExistence type="predicted"/>
<feature type="domain" description="GAF" evidence="1">
    <location>
        <begin position="11"/>
        <end position="146"/>
    </location>
</feature>
<dbReference type="OrthoDB" id="23692at2"/>
<dbReference type="AlphaFoldDB" id="A0A4R2J0K7"/>
<evidence type="ECO:0000259" key="1">
    <source>
        <dbReference type="Pfam" id="PF13185"/>
    </source>
</evidence>
<name>A0A4R2J0K7_9ACTN</name>
<dbReference type="Gene3D" id="3.30.450.40">
    <property type="match status" value="1"/>
</dbReference>
<keyword evidence="3" id="KW-1185">Reference proteome</keyword>
<sequence>MKNIAPALDRATSLAEVGEIVRVEARQLTLAQGATFVLREQDKCFYADEDAIAPLWKGQRFPITACISGWAMLHAETAVVPDIQLDERIPLEAYLPTFVRSLVMAPVGSPTPVAAIGAYWSSRHTATKHEIRALEHLATATATAIHRIGLTDAPWAPTFTKN</sequence>
<dbReference type="SUPFAM" id="SSF55781">
    <property type="entry name" value="GAF domain-like"/>
    <property type="match status" value="1"/>
</dbReference>
<protein>
    <submittedName>
        <fullName evidence="2">GAF domain-containing protein</fullName>
    </submittedName>
</protein>
<evidence type="ECO:0000313" key="3">
    <source>
        <dbReference type="Proteomes" id="UP000295573"/>
    </source>
</evidence>
<gene>
    <name evidence="2" type="ORF">EV646_101745</name>
</gene>
<organism evidence="2 3">
    <name type="scientific">Kribbella antiqua</name>
    <dbReference type="NCBI Taxonomy" id="2512217"/>
    <lineage>
        <taxon>Bacteria</taxon>
        <taxon>Bacillati</taxon>
        <taxon>Actinomycetota</taxon>
        <taxon>Actinomycetes</taxon>
        <taxon>Propionibacteriales</taxon>
        <taxon>Kribbellaceae</taxon>
        <taxon>Kribbella</taxon>
    </lineage>
</organism>
<comment type="caution">
    <text evidence="2">The sequence shown here is derived from an EMBL/GenBank/DDBJ whole genome shotgun (WGS) entry which is preliminary data.</text>
</comment>
<reference evidence="2 3" key="1">
    <citation type="journal article" date="2015" name="Stand. Genomic Sci.">
        <title>Genomic Encyclopedia of Bacterial and Archaeal Type Strains, Phase III: the genomes of soil and plant-associated and newly described type strains.</title>
        <authorList>
            <person name="Whitman W.B."/>
            <person name="Woyke T."/>
            <person name="Klenk H.P."/>
            <person name="Zhou Y."/>
            <person name="Lilburn T.G."/>
            <person name="Beck B.J."/>
            <person name="De Vos P."/>
            <person name="Vandamme P."/>
            <person name="Eisen J.A."/>
            <person name="Garrity G."/>
            <person name="Hugenholtz P."/>
            <person name="Kyrpides N.C."/>
        </authorList>
    </citation>
    <scope>NUCLEOTIDE SEQUENCE [LARGE SCALE GENOMIC DNA]</scope>
    <source>
        <strain evidence="2 3">VKM Ac-2541</strain>
    </source>
</reference>